<proteinExistence type="predicted"/>
<evidence type="ECO:0000313" key="2">
    <source>
        <dbReference type="EMBL" id="EQD74394.1"/>
    </source>
</evidence>
<comment type="caution">
    <text evidence="2">The sequence shown here is derived from an EMBL/GenBank/DDBJ whole genome shotgun (WGS) entry which is preliminary data.</text>
</comment>
<dbReference type="AlphaFoldDB" id="T1CYK7"/>
<dbReference type="CDD" id="cd02419">
    <property type="entry name" value="Peptidase_C39C"/>
    <property type="match status" value="1"/>
</dbReference>
<protein>
    <submittedName>
        <fullName evidence="2">Peptidase C39, bacteriocin processing domain protein</fullName>
    </submittedName>
</protein>
<reference evidence="2" key="2">
    <citation type="journal article" date="2014" name="ISME J.">
        <title>Microbial stratification in low pH oxic and suboxic macroscopic growths along an acid mine drainage.</title>
        <authorList>
            <person name="Mendez-Garcia C."/>
            <person name="Mesa V."/>
            <person name="Sprenger R.R."/>
            <person name="Richter M."/>
            <person name="Diez M.S."/>
            <person name="Solano J."/>
            <person name="Bargiela R."/>
            <person name="Golyshina O.V."/>
            <person name="Manteca A."/>
            <person name="Ramos J.L."/>
            <person name="Gallego J.R."/>
            <person name="Llorente I."/>
            <person name="Martins Dos Santos V.A."/>
            <person name="Jensen O.N."/>
            <person name="Pelaez A.I."/>
            <person name="Sanchez J."/>
            <person name="Ferrer M."/>
        </authorList>
    </citation>
    <scope>NUCLEOTIDE SEQUENCE</scope>
</reference>
<feature type="non-terminal residue" evidence="2">
    <location>
        <position position="166"/>
    </location>
</feature>
<dbReference type="GO" id="GO:0016020">
    <property type="term" value="C:membrane"/>
    <property type="evidence" value="ECO:0007669"/>
    <property type="project" value="InterPro"/>
</dbReference>
<gene>
    <name evidence="2" type="ORF">B1B_02699</name>
</gene>
<dbReference type="GO" id="GO:0006508">
    <property type="term" value="P:proteolysis"/>
    <property type="evidence" value="ECO:0007669"/>
    <property type="project" value="InterPro"/>
</dbReference>
<name>T1CYK7_9ZZZZ</name>
<dbReference type="InterPro" id="IPR005074">
    <property type="entry name" value="Peptidase_C39"/>
</dbReference>
<dbReference type="Pfam" id="PF03412">
    <property type="entry name" value="Peptidase_C39"/>
    <property type="match status" value="1"/>
</dbReference>
<organism evidence="2">
    <name type="scientific">mine drainage metagenome</name>
    <dbReference type="NCBI Taxonomy" id="410659"/>
    <lineage>
        <taxon>unclassified sequences</taxon>
        <taxon>metagenomes</taxon>
        <taxon>ecological metagenomes</taxon>
    </lineage>
</organism>
<dbReference type="InterPro" id="IPR033838">
    <property type="entry name" value="CvaB_peptidase"/>
</dbReference>
<reference evidence="2" key="1">
    <citation type="submission" date="2013-08" db="EMBL/GenBank/DDBJ databases">
        <authorList>
            <person name="Mendez C."/>
            <person name="Richter M."/>
            <person name="Ferrer M."/>
            <person name="Sanchez J."/>
        </authorList>
    </citation>
    <scope>NUCLEOTIDE SEQUENCE</scope>
</reference>
<accession>T1CYK7</accession>
<dbReference type="GO" id="GO:0008234">
    <property type="term" value="F:cysteine-type peptidase activity"/>
    <property type="evidence" value="ECO:0007669"/>
    <property type="project" value="InterPro"/>
</dbReference>
<sequence length="166" mass="18114">MSAVLGQGVLEGLRFGGGKRLPVMLQTEATECGLACLAMVACYYGHDIDLPGLRRRAALSLKGASLKRVIEIAGRLGFDTRPLRLELHEIPQLKTPCILHWDLSHFVVLKQADAKGIVIHDPAQGVRRLSLAEASKHFTGVALELWPAANFTKTKAREKISLRALA</sequence>
<dbReference type="GO" id="GO:0005524">
    <property type="term" value="F:ATP binding"/>
    <property type="evidence" value="ECO:0007669"/>
    <property type="project" value="InterPro"/>
</dbReference>
<dbReference type="Gene3D" id="3.90.70.10">
    <property type="entry name" value="Cysteine proteinases"/>
    <property type="match status" value="1"/>
</dbReference>
<feature type="domain" description="Peptidase C39" evidence="1">
    <location>
        <begin position="26"/>
        <end position="145"/>
    </location>
</feature>
<dbReference type="EMBL" id="AUZY01001617">
    <property type="protein sequence ID" value="EQD74394.1"/>
    <property type="molecule type" value="Genomic_DNA"/>
</dbReference>
<evidence type="ECO:0000259" key="1">
    <source>
        <dbReference type="PROSITE" id="PS50990"/>
    </source>
</evidence>
<dbReference type="PROSITE" id="PS50990">
    <property type="entry name" value="PEPTIDASE_C39"/>
    <property type="match status" value="1"/>
</dbReference>